<dbReference type="Pfam" id="PF22581">
    <property type="entry name" value="CIMIP3"/>
    <property type="match status" value="1"/>
</dbReference>
<name>A0A093G3K6_DRYPU</name>
<evidence type="ECO:0000313" key="2">
    <source>
        <dbReference type="EMBL" id="KFV61342.1"/>
    </source>
</evidence>
<proteinExistence type="predicted"/>
<dbReference type="InterPro" id="IPR054446">
    <property type="entry name" value="CIMIP3-like"/>
</dbReference>
<accession>A0A093G3K6</accession>
<dbReference type="Proteomes" id="UP000053875">
    <property type="component" value="Unassembled WGS sequence"/>
</dbReference>
<keyword evidence="3" id="KW-1185">Reference proteome</keyword>
<reference evidence="2 3" key="1">
    <citation type="submission" date="2014-04" db="EMBL/GenBank/DDBJ databases">
        <title>Genome evolution of avian class.</title>
        <authorList>
            <person name="Zhang G."/>
            <person name="Li C."/>
        </authorList>
    </citation>
    <scope>NUCLEOTIDE SEQUENCE [LARGE SCALE GENOMIC DNA]</scope>
    <source>
        <strain evidence="2">BGI_N307</strain>
    </source>
</reference>
<feature type="non-terminal residue" evidence="2">
    <location>
        <position position="102"/>
    </location>
</feature>
<organism evidence="2 3">
    <name type="scientific">Dryobates pubescens</name>
    <name type="common">Downy woodpecker</name>
    <name type="synonym">Picoides pubescens</name>
    <dbReference type="NCBI Taxonomy" id="118200"/>
    <lineage>
        <taxon>Eukaryota</taxon>
        <taxon>Metazoa</taxon>
        <taxon>Chordata</taxon>
        <taxon>Craniata</taxon>
        <taxon>Vertebrata</taxon>
        <taxon>Euteleostomi</taxon>
        <taxon>Archelosauria</taxon>
        <taxon>Archosauria</taxon>
        <taxon>Dinosauria</taxon>
        <taxon>Saurischia</taxon>
        <taxon>Theropoda</taxon>
        <taxon>Coelurosauria</taxon>
        <taxon>Aves</taxon>
        <taxon>Neognathae</taxon>
        <taxon>Neoaves</taxon>
        <taxon>Telluraves</taxon>
        <taxon>Coraciimorphae</taxon>
        <taxon>Piciformes</taxon>
        <taxon>Picidae</taxon>
        <taxon>Dryobates</taxon>
    </lineage>
</organism>
<sequence>MKETKELQNPQTPPAPRSQQPPGQRHGDQPLSARFVPVVTHLGGCQPNSFRFLFYNPRWSNSYKPFYTAQKPTCGYRFHRDTDHTRKVLDIQSANTVKWRPI</sequence>
<dbReference type="PANTHER" id="PTHR35444">
    <property type="entry name" value="RIKEN CDNA 1700001C19 GENE"/>
    <property type="match status" value="1"/>
</dbReference>
<feature type="region of interest" description="Disordered" evidence="1">
    <location>
        <begin position="1"/>
        <end position="32"/>
    </location>
</feature>
<evidence type="ECO:0000256" key="1">
    <source>
        <dbReference type="SAM" id="MobiDB-lite"/>
    </source>
</evidence>
<evidence type="ECO:0000313" key="3">
    <source>
        <dbReference type="Proteomes" id="UP000053875"/>
    </source>
</evidence>
<dbReference type="EMBL" id="KL214740">
    <property type="protein sequence ID" value="KFV61342.1"/>
    <property type="molecule type" value="Genomic_DNA"/>
</dbReference>
<gene>
    <name evidence="2" type="ORF">N307_00117</name>
</gene>
<dbReference type="PANTHER" id="PTHR35444:SF1">
    <property type="entry name" value="RIKEN CDNA 1700001C19 GENE"/>
    <property type="match status" value="1"/>
</dbReference>
<dbReference type="AlphaFoldDB" id="A0A093G3K6"/>
<protein>
    <submittedName>
        <fullName evidence="2">Uncharacterized protein</fullName>
    </submittedName>
</protein>